<dbReference type="Proteomes" id="UP000837803">
    <property type="component" value="Unassembled WGS sequence"/>
</dbReference>
<comment type="caution">
    <text evidence="1">The sequence shown here is derived from an EMBL/GenBank/DDBJ whole genome shotgun (WGS) entry which is preliminary data.</text>
</comment>
<evidence type="ECO:0008006" key="3">
    <source>
        <dbReference type="Google" id="ProtNLM"/>
    </source>
</evidence>
<proteinExistence type="predicted"/>
<organism evidence="1 2">
    <name type="scientific">Neolewinella maritima</name>
    <dbReference type="NCBI Taxonomy" id="1383882"/>
    <lineage>
        <taxon>Bacteria</taxon>
        <taxon>Pseudomonadati</taxon>
        <taxon>Bacteroidota</taxon>
        <taxon>Saprospiria</taxon>
        <taxon>Saprospirales</taxon>
        <taxon>Lewinellaceae</taxon>
        <taxon>Neolewinella</taxon>
    </lineage>
</organism>
<reference evidence="1" key="1">
    <citation type="submission" date="2021-12" db="EMBL/GenBank/DDBJ databases">
        <authorList>
            <person name="Rodrigo-Torres L."/>
            <person name="Arahal R. D."/>
            <person name="Lucena T."/>
        </authorList>
    </citation>
    <scope>NUCLEOTIDE SEQUENCE</scope>
    <source>
        <strain evidence="1">CECT 8419</strain>
    </source>
</reference>
<gene>
    <name evidence="1" type="ORF">LEM8419_02436</name>
</gene>
<protein>
    <recommendedName>
        <fullName evidence="3">Type 1 periplasmic binding fold superfamily protein</fullName>
    </recommendedName>
</protein>
<name>A0ABM9B327_9BACT</name>
<dbReference type="EMBL" id="CAKLPZ010000003">
    <property type="protein sequence ID" value="CAH1001533.1"/>
    <property type="molecule type" value="Genomic_DNA"/>
</dbReference>
<evidence type="ECO:0000313" key="2">
    <source>
        <dbReference type="Proteomes" id="UP000837803"/>
    </source>
</evidence>
<evidence type="ECO:0000313" key="1">
    <source>
        <dbReference type="EMBL" id="CAH1001533.1"/>
    </source>
</evidence>
<keyword evidence="2" id="KW-1185">Reference proteome</keyword>
<accession>A0ABM9B327</accession>
<sequence>MLFALILFAVSCGDDDDPIIPNEEELITDLIYTLVPNSGTGGTVTFSFQDRDGDGGQPPVIATNGTLVPNTVYLGTVQLLDASDPSDVEDITLEVAEEDEEHQFFYQTATALDVTVDYADADADGNPIGIRTTLTTGASSSGDMTIILRHEPNKTAAGISISNPTPAGGATDVETTFQVAF</sequence>